<dbReference type="PANTHER" id="PTHR23514:SF13">
    <property type="entry name" value="INNER MEMBRANE PROTEIN YBJJ"/>
    <property type="match status" value="1"/>
</dbReference>
<evidence type="ECO:0000313" key="6">
    <source>
        <dbReference type="EMBL" id="AKJ29950.1"/>
    </source>
</evidence>
<dbReference type="SUPFAM" id="SSF103473">
    <property type="entry name" value="MFS general substrate transporter"/>
    <property type="match status" value="1"/>
</dbReference>
<dbReference type="Proteomes" id="UP000035352">
    <property type="component" value="Chromosome"/>
</dbReference>
<feature type="transmembrane region" description="Helical" evidence="5">
    <location>
        <begin position="197"/>
        <end position="215"/>
    </location>
</feature>
<organism evidence="6 7">
    <name type="scientific">Caldimonas brevitalea</name>
    <dbReference type="NCBI Taxonomy" id="413882"/>
    <lineage>
        <taxon>Bacteria</taxon>
        <taxon>Pseudomonadati</taxon>
        <taxon>Pseudomonadota</taxon>
        <taxon>Betaproteobacteria</taxon>
        <taxon>Burkholderiales</taxon>
        <taxon>Sphaerotilaceae</taxon>
        <taxon>Caldimonas</taxon>
    </lineage>
</organism>
<dbReference type="Gene3D" id="1.20.1250.20">
    <property type="entry name" value="MFS general substrate transporter like domains"/>
    <property type="match status" value="2"/>
</dbReference>
<keyword evidence="7" id="KW-1185">Reference proteome</keyword>
<dbReference type="PANTHER" id="PTHR23514">
    <property type="entry name" value="BYPASS OF STOP CODON PROTEIN 6"/>
    <property type="match status" value="1"/>
</dbReference>
<feature type="transmembrane region" description="Helical" evidence="5">
    <location>
        <begin position="158"/>
        <end position="176"/>
    </location>
</feature>
<dbReference type="EMBL" id="CP011371">
    <property type="protein sequence ID" value="AKJ29950.1"/>
    <property type="molecule type" value="Genomic_DNA"/>
</dbReference>
<feature type="transmembrane region" description="Helical" evidence="5">
    <location>
        <begin position="92"/>
        <end position="112"/>
    </location>
</feature>
<comment type="subcellular location">
    <subcellularLocation>
        <location evidence="1">Membrane</location>
        <topology evidence="1">Multi-pass membrane protein</topology>
    </subcellularLocation>
</comment>
<feature type="transmembrane region" description="Helical" evidence="5">
    <location>
        <begin position="41"/>
        <end position="62"/>
    </location>
</feature>
<dbReference type="InterPro" id="IPR036259">
    <property type="entry name" value="MFS_trans_sf"/>
</dbReference>
<reference evidence="6 7" key="1">
    <citation type="submission" date="2015-05" db="EMBL/GenBank/DDBJ databases">
        <authorList>
            <person name="Tang B."/>
            <person name="Yu Y."/>
        </authorList>
    </citation>
    <scope>NUCLEOTIDE SEQUENCE [LARGE SCALE GENOMIC DNA]</scope>
    <source>
        <strain evidence="6 7">DSM 7029</strain>
    </source>
</reference>
<feature type="transmembrane region" description="Helical" evidence="5">
    <location>
        <begin position="322"/>
        <end position="343"/>
    </location>
</feature>
<dbReference type="AlphaFoldDB" id="A0A0G3BTT2"/>
<dbReference type="CDD" id="cd17393">
    <property type="entry name" value="MFS_MosC_like"/>
    <property type="match status" value="1"/>
</dbReference>
<dbReference type="InterPro" id="IPR011701">
    <property type="entry name" value="MFS"/>
</dbReference>
<feature type="transmembrane region" description="Helical" evidence="5">
    <location>
        <begin position="133"/>
        <end position="152"/>
    </location>
</feature>
<feature type="transmembrane region" description="Helical" evidence="5">
    <location>
        <begin position="259"/>
        <end position="282"/>
    </location>
</feature>
<dbReference type="KEGG" id="pbh:AAW51_3259"/>
<name>A0A0G3BTT2_9BURK</name>
<evidence type="ECO:0000256" key="1">
    <source>
        <dbReference type="ARBA" id="ARBA00004141"/>
    </source>
</evidence>
<evidence type="ECO:0000313" key="7">
    <source>
        <dbReference type="Proteomes" id="UP000035352"/>
    </source>
</evidence>
<evidence type="ECO:0000256" key="4">
    <source>
        <dbReference type="ARBA" id="ARBA00023136"/>
    </source>
</evidence>
<feature type="transmembrane region" description="Helical" evidence="5">
    <location>
        <begin position="288"/>
        <end position="310"/>
    </location>
</feature>
<dbReference type="GO" id="GO:0022857">
    <property type="term" value="F:transmembrane transporter activity"/>
    <property type="evidence" value="ECO:0007669"/>
    <property type="project" value="InterPro"/>
</dbReference>
<keyword evidence="4 5" id="KW-0472">Membrane</keyword>
<dbReference type="InterPro" id="IPR051788">
    <property type="entry name" value="MFS_Transporter"/>
</dbReference>
<dbReference type="STRING" id="413882.AAW51_3259"/>
<feature type="transmembrane region" description="Helical" evidence="5">
    <location>
        <begin position="349"/>
        <end position="371"/>
    </location>
</feature>
<dbReference type="Pfam" id="PF07690">
    <property type="entry name" value="MFS_1"/>
    <property type="match status" value="1"/>
</dbReference>
<evidence type="ECO:0000256" key="2">
    <source>
        <dbReference type="ARBA" id="ARBA00022692"/>
    </source>
</evidence>
<proteinExistence type="predicted"/>
<gene>
    <name evidence="6" type="ORF">AAW51_3259</name>
</gene>
<keyword evidence="2 5" id="KW-0812">Transmembrane</keyword>
<sequence length="375" mass="37858">MRAARWATRTQFFCTGFLFATWGVHIPTVRAHYEISEAALGMAMLAAGVGALLGLSRAGALIGRHGPKAVAWVCGLVSTAAIAALLSLPGYAALLAVLAVFGVASGIFDVAINAEASELERREGVPLMSGFHAMFSLGGMAGAGLGSLLLGWQVTPQTHLVGLSALTAVAVWLACLQMLPPEAPVEASTPFRLPRGALLLLGLLAALGLVAEGAMYDWSVLYMQKELGSPQDQAALAYASFSAAMAAARFGGDRVRARYAAAPLTIASAALAAVAMAVVLVVGDPVVALIGFALVGVGFGNIVPVLFSAAARVPGTSPAHGIAAVSSVGYVGFMAGPPLIGVLAQQSSLTAALFVVVVFAAVLALGARAALGRAG</sequence>
<keyword evidence="3 5" id="KW-1133">Transmembrane helix</keyword>
<evidence type="ECO:0000256" key="5">
    <source>
        <dbReference type="SAM" id="Phobius"/>
    </source>
</evidence>
<accession>A0A0G3BTT2</accession>
<protein>
    <submittedName>
        <fullName evidence="6">MFS transporter</fullName>
    </submittedName>
</protein>
<dbReference type="GO" id="GO:0016020">
    <property type="term" value="C:membrane"/>
    <property type="evidence" value="ECO:0007669"/>
    <property type="project" value="UniProtKB-SubCell"/>
</dbReference>
<dbReference type="PATRIC" id="fig|413882.6.peg.3401"/>
<evidence type="ECO:0000256" key="3">
    <source>
        <dbReference type="ARBA" id="ARBA00022989"/>
    </source>
</evidence>